<keyword evidence="2" id="KW-1185">Reference proteome</keyword>
<dbReference type="Proteomes" id="UP000050326">
    <property type="component" value="Unassembled WGS sequence"/>
</dbReference>
<dbReference type="EMBL" id="LKET01000068">
    <property type="protein sequence ID" value="KPU42172.1"/>
    <property type="molecule type" value="Genomic_DNA"/>
</dbReference>
<dbReference type="STRING" id="36849.OXPF_39510"/>
<accession>A0A0P9AAW7</accession>
<evidence type="ECO:0000313" key="2">
    <source>
        <dbReference type="Proteomes" id="UP000050326"/>
    </source>
</evidence>
<dbReference type="RefSeq" id="WP_054876911.1">
    <property type="nucleotide sequence ID" value="NZ_LKET01000068.1"/>
</dbReference>
<proteinExistence type="predicted"/>
<reference evidence="1 2" key="1">
    <citation type="submission" date="2015-09" db="EMBL/GenBank/DDBJ databases">
        <title>Genome sequence of Oxobacter pfennigii DSM 3222.</title>
        <authorList>
            <person name="Poehlein A."/>
            <person name="Bengelsdorf F.R."/>
            <person name="Schiel-Bengelsdorf B."/>
            <person name="Duerre P."/>
            <person name="Daniel R."/>
        </authorList>
    </citation>
    <scope>NUCLEOTIDE SEQUENCE [LARGE SCALE GENOMIC DNA]</scope>
    <source>
        <strain evidence="1 2">DSM 3222</strain>
    </source>
</reference>
<protein>
    <submittedName>
        <fullName evidence="1">Uncharacterized protein</fullName>
    </submittedName>
</protein>
<dbReference type="AlphaFoldDB" id="A0A0P9AAW7"/>
<gene>
    <name evidence="1" type="ORF">OXPF_39510</name>
</gene>
<sequence>MIYVLISLFLWIFAAMNLKSSIKPSRNSNVIIKTCDSDYDPLRNFKFRLWIENTFNPDHIGVYLGNIDDLKYFGIKTKISPPKNTTI</sequence>
<organism evidence="1 2">
    <name type="scientific">Oxobacter pfennigii</name>
    <dbReference type="NCBI Taxonomy" id="36849"/>
    <lineage>
        <taxon>Bacteria</taxon>
        <taxon>Bacillati</taxon>
        <taxon>Bacillota</taxon>
        <taxon>Clostridia</taxon>
        <taxon>Eubacteriales</taxon>
        <taxon>Clostridiaceae</taxon>
        <taxon>Oxobacter</taxon>
    </lineage>
</organism>
<comment type="caution">
    <text evidence="1">The sequence shown here is derived from an EMBL/GenBank/DDBJ whole genome shotgun (WGS) entry which is preliminary data.</text>
</comment>
<name>A0A0P9AAW7_9CLOT</name>
<evidence type="ECO:0000313" key="1">
    <source>
        <dbReference type="EMBL" id="KPU42172.1"/>
    </source>
</evidence>